<dbReference type="Proteomes" id="UP000563107">
    <property type="component" value="Unassembled WGS sequence"/>
</dbReference>
<name>A0A7L3ERM2_9PASS</name>
<feature type="non-terminal residue" evidence="1">
    <location>
        <position position="72"/>
    </location>
</feature>
<gene>
    <name evidence="1" type="primary">Erv31_2</name>
    <name evidence="1" type="ORF">CHAFRE_R14874</name>
</gene>
<accession>A0A7L3ERM2</accession>
<dbReference type="AlphaFoldDB" id="A0A7L3ERM2"/>
<sequence length="72" mass="8347">NPFWVLRGISKYWKSITNQDPDFWEAPDNLFWICRNTAYKRLPGDWAGSCTLGIIKPSFFLLPKESNLGVLL</sequence>
<dbReference type="EMBL" id="VZTR01030508">
    <property type="protein sequence ID" value="NXT71264.1"/>
    <property type="molecule type" value="Genomic_DNA"/>
</dbReference>
<comment type="caution">
    <text evidence="1">The sequence shown here is derived from an EMBL/GenBank/DDBJ whole genome shotgun (WGS) entry which is preliminary data.</text>
</comment>
<organism evidence="1 2">
    <name type="scientific">Chaetops frenatus</name>
    <name type="common">Rufous rock-jumper</name>
    <dbReference type="NCBI Taxonomy" id="221966"/>
    <lineage>
        <taxon>Eukaryota</taxon>
        <taxon>Metazoa</taxon>
        <taxon>Chordata</taxon>
        <taxon>Craniata</taxon>
        <taxon>Vertebrata</taxon>
        <taxon>Euteleostomi</taxon>
        <taxon>Archelosauria</taxon>
        <taxon>Archosauria</taxon>
        <taxon>Dinosauria</taxon>
        <taxon>Saurischia</taxon>
        <taxon>Theropoda</taxon>
        <taxon>Coelurosauria</taxon>
        <taxon>Aves</taxon>
        <taxon>Neognathae</taxon>
        <taxon>Neoaves</taxon>
        <taxon>Telluraves</taxon>
        <taxon>Australaves</taxon>
        <taxon>Passeriformes</taxon>
        <taxon>Picathartidae</taxon>
        <taxon>Chaetops</taxon>
    </lineage>
</organism>
<evidence type="ECO:0000313" key="1">
    <source>
        <dbReference type="EMBL" id="NXT71264.1"/>
    </source>
</evidence>
<keyword evidence="2" id="KW-1185">Reference proteome</keyword>
<proteinExistence type="predicted"/>
<evidence type="ECO:0000313" key="2">
    <source>
        <dbReference type="Proteomes" id="UP000563107"/>
    </source>
</evidence>
<feature type="non-terminal residue" evidence="1">
    <location>
        <position position="1"/>
    </location>
</feature>
<protein>
    <submittedName>
        <fullName evidence="1">ENR1 protein</fullName>
    </submittedName>
</protein>
<reference evidence="1 2" key="1">
    <citation type="submission" date="2019-09" db="EMBL/GenBank/DDBJ databases">
        <title>Bird 10,000 Genomes (B10K) Project - Family phase.</title>
        <authorList>
            <person name="Zhang G."/>
        </authorList>
    </citation>
    <scope>NUCLEOTIDE SEQUENCE [LARGE SCALE GENOMIC DNA]</scope>
    <source>
        <strain evidence="1">B10K-DU-012-41</strain>
    </source>
</reference>